<reference evidence="2 3" key="1">
    <citation type="journal article" date="2021" name="Nat. Plants">
        <title>The Taxus genome provides insights into paclitaxel biosynthesis.</title>
        <authorList>
            <person name="Xiong X."/>
            <person name="Gou J."/>
            <person name="Liao Q."/>
            <person name="Li Y."/>
            <person name="Zhou Q."/>
            <person name="Bi G."/>
            <person name="Li C."/>
            <person name="Du R."/>
            <person name="Wang X."/>
            <person name="Sun T."/>
            <person name="Guo L."/>
            <person name="Liang H."/>
            <person name="Lu P."/>
            <person name="Wu Y."/>
            <person name="Zhang Z."/>
            <person name="Ro D.K."/>
            <person name="Shang Y."/>
            <person name="Huang S."/>
            <person name="Yan J."/>
        </authorList>
    </citation>
    <scope>NUCLEOTIDE SEQUENCE [LARGE SCALE GENOMIC DNA]</scope>
    <source>
        <strain evidence="2">Ta-2019</strain>
    </source>
</reference>
<proteinExistence type="predicted"/>
<dbReference type="AlphaFoldDB" id="A0AA38KFQ3"/>
<evidence type="ECO:0000313" key="3">
    <source>
        <dbReference type="Proteomes" id="UP000824469"/>
    </source>
</evidence>
<accession>A0AA38KFQ3</accession>
<feature type="region of interest" description="Disordered" evidence="1">
    <location>
        <begin position="1"/>
        <end position="55"/>
    </location>
</feature>
<comment type="caution">
    <text evidence="2">The sequence shown here is derived from an EMBL/GenBank/DDBJ whole genome shotgun (WGS) entry which is preliminary data.</text>
</comment>
<dbReference type="Proteomes" id="UP000824469">
    <property type="component" value="Unassembled WGS sequence"/>
</dbReference>
<gene>
    <name evidence="2" type="ORF">KI387_010632</name>
</gene>
<evidence type="ECO:0000256" key="1">
    <source>
        <dbReference type="SAM" id="MobiDB-lite"/>
    </source>
</evidence>
<keyword evidence="3" id="KW-1185">Reference proteome</keyword>
<evidence type="ECO:0000313" key="2">
    <source>
        <dbReference type="EMBL" id="KAH9306228.1"/>
    </source>
</evidence>
<sequence>MVGADFLGAAPIIKASPELSSKDRRDRKEITNERKSEQAKKESTYARTESERDTG</sequence>
<organism evidence="2 3">
    <name type="scientific">Taxus chinensis</name>
    <name type="common">Chinese yew</name>
    <name type="synonym">Taxus wallichiana var. chinensis</name>
    <dbReference type="NCBI Taxonomy" id="29808"/>
    <lineage>
        <taxon>Eukaryota</taxon>
        <taxon>Viridiplantae</taxon>
        <taxon>Streptophyta</taxon>
        <taxon>Embryophyta</taxon>
        <taxon>Tracheophyta</taxon>
        <taxon>Spermatophyta</taxon>
        <taxon>Pinopsida</taxon>
        <taxon>Pinidae</taxon>
        <taxon>Conifers II</taxon>
        <taxon>Cupressales</taxon>
        <taxon>Taxaceae</taxon>
        <taxon>Taxus</taxon>
    </lineage>
</organism>
<protein>
    <submittedName>
        <fullName evidence="2">Uncharacterized protein</fullName>
    </submittedName>
</protein>
<feature type="compositionally biased region" description="Basic and acidic residues" evidence="1">
    <location>
        <begin position="20"/>
        <end position="55"/>
    </location>
</feature>
<feature type="non-terminal residue" evidence="2">
    <location>
        <position position="55"/>
    </location>
</feature>
<dbReference type="EMBL" id="JAHRHJ020000008">
    <property type="protein sequence ID" value="KAH9306228.1"/>
    <property type="molecule type" value="Genomic_DNA"/>
</dbReference>
<name>A0AA38KFQ3_TAXCH</name>